<protein>
    <submittedName>
        <fullName evidence="2">Uncharacterized protein</fullName>
    </submittedName>
</protein>
<keyword evidence="3" id="KW-1185">Reference proteome</keyword>
<dbReference type="Ensembl" id="ENSCSET00000010690.1">
    <property type="protein sequence ID" value="ENSCSEP00000010563.1"/>
    <property type="gene ID" value="ENSCSEG00000006778.1"/>
</dbReference>
<reference evidence="2" key="3">
    <citation type="submission" date="2025-09" db="UniProtKB">
        <authorList>
            <consortium name="Ensembl"/>
        </authorList>
    </citation>
    <scope>IDENTIFICATION</scope>
</reference>
<keyword evidence="1" id="KW-1133">Transmembrane helix</keyword>
<dbReference type="Proteomes" id="UP000265120">
    <property type="component" value="Chromosome 17"/>
</dbReference>
<proteinExistence type="predicted"/>
<reference evidence="2" key="2">
    <citation type="submission" date="2025-08" db="UniProtKB">
        <authorList>
            <consortium name="Ensembl"/>
        </authorList>
    </citation>
    <scope>IDENTIFICATION</scope>
</reference>
<evidence type="ECO:0000256" key="1">
    <source>
        <dbReference type="SAM" id="Phobius"/>
    </source>
</evidence>
<sequence length="145" mass="15719">SVPLQQTVVDRPPASPANPVTLLTPPLWLFVLLSTVGSILVLTVWIIIFKRSKRNNVTPEPGPEPVQKAEVQTEAHLLLSDGLSQTQAPTPCVHLHLGASTESKREGGPVLDKQWLPKYSTTREHRIPLPATELGGTALVTTKTV</sequence>
<evidence type="ECO:0000313" key="2">
    <source>
        <dbReference type="Ensembl" id="ENSCSEP00000010563.1"/>
    </source>
</evidence>
<dbReference type="GeneTree" id="ENSGT00940000176980"/>
<dbReference type="AlphaFoldDB" id="A0A3P8V593"/>
<keyword evidence="1" id="KW-0812">Transmembrane</keyword>
<organism evidence="2 3">
    <name type="scientific">Cynoglossus semilaevis</name>
    <name type="common">Tongue sole</name>
    <dbReference type="NCBI Taxonomy" id="244447"/>
    <lineage>
        <taxon>Eukaryota</taxon>
        <taxon>Metazoa</taxon>
        <taxon>Chordata</taxon>
        <taxon>Craniata</taxon>
        <taxon>Vertebrata</taxon>
        <taxon>Euteleostomi</taxon>
        <taxon>Actinopterygii</taxon>
        <taxon>Neopterygii</taxon>
        <taxon>Teleostei</taxon>
        <taxon>Neoteleostei</taxon>
        <taxon>Acanthomorphata</taxon>
        <taxon>Carangaria</taxon>
        <taxon>Pleuronectiformes</taxon>
        <taxon>Pleuronectoidei</taxon>
        <taxon>Cynoglossidae</taxon>
        <taxon>Cynoglossinae</taxon>
        <taxon>Cynoglossus</taxon>
    </lineage>
</organism>
<evidence type="ECO:0000313" key="3">
    <source>
        <dbReference type="Proteomes" id="UP000265120"/>
    </source>
</evidence>
<dbReference type="InParanoid" id="A0A3P8V593"/>
<reference evidence="2 3" key="1">
    <citation type="journal article" date="2014" name="Nat. Genet.">
        <title>Whole-genome sequence of a flatfish provides insights into ZW sex chromosome evolution and adaptation to a benthic lifestyle.</title>
        <authorList>
            <person name="Chen S."/>
            <person name="Zhang G."/>
            <person name="Shao C."/>
            <person name="Huang Q."/>
            <person name="Liu G."/>
            <person name="Zhang P."/>
            <person name="Song W."/>
            <person name="An N."/>
            <person name="Chalopin D."/>
            <person name="Volff J.N."/>
            <person name="Hong Y."/>
            <person name="Li Q."/>
            <person name="Sha Z."/>
            <person name="Zhou H."/>
            <person name="Xie M."/>
            <person name="Yu Q."/>
            <person name="Liu Y."/>
            <person name="Xiang H."/>
            <person name="Wang N."/>
            <person name="Wu K."/>
            <person name="Yang C."/>
            <person name="Zhou Q."/>
            <person name="Liao X."/>
            <person name="Yang L."/>
            <person name="Hu Q."/>
            <person name="Zhang J."/>
            <person name="Meng L."/>
            <person name="Jin L."/>
            <person name="Tian Y."/>
            <person name="Lian J."/>
            <person name="Yang J."/>
            <person name="Miao G."/>
            <person name="Liu S."/>
            <person name="Liang Z."/>
            <person name="Yan F."/>
            <person name="Li Y."/>
            <person name="Sun B."/>
            <person name="Zhang H."/>
            <person name="Zhang J."/>
            <person name="Zhu Y."/>
            <person name="Du M."/>
            <person name="Zhao Y."/>
            <person name="Schartl M."/>
            <person name="Tang Q."/>
            <person name="Wang J."/>
        </authorList>
    </citation>
    <scope>NUCLEOTIDE SEQUENCE</scope>
</reference>
<feature type="transmembrane region" description="Helical" evidence="1">
    <location>
        <begin position="27"/>
        <end position="49"/>
    </location>
</feature>
<name>A0A3P8V593_CYNSE</name>
<keyword evidence="1" id="KW-0472">Membrane</keyword>
<dbReference type="OMA" id="SMFMCNG"/>
<accession>A0A3P8V593</accession>